<protein>
    <submittedName>
        <fullName evidence="5">Myo-inositol 2-dehydrogenase</fullName>
    </submittedName>
</protein>
<name>A0AA35RJQ0_GEOBA</name>
<keyword evidence="6" id="KW-1185">Reference proteome</keyword>
<comment type="similarity">
    <text evidence="1">Belongs to the Gfo/Idh/MocA family.</text>
</comment>
<proteinExistence type="inferred from homology"/>
<evidence type="ECO:0000259" key="3">
    <source>
        <dbReference type="Pfam" id="PF01408"/>
    </source>
</evidence>
<dbReference type="Proteomes" id="UP001174909">
    <property type="component" value="Unassembled WGS sequence"/>
</dbReference>
<dbReference type="SUPFAM" id="SSF55347">
    <property type="entry name" value="Glyceraldehyde-3-phosphate dehydrogenase-like, C-terminal domain"/>
    <property type="match status" value="1"/>
</dbReference>
<evidence type="ECO:0000313" key="5">
    <source>
        <dbReference type="EMBL" id="CAI8011526.1"/>
    </source>
</evidence>
<reference evidence="5" key="1">
    <citation type="submission" date="2023-03" db="EMBL/GenBank/DDBJ databases">
        <authorList>
            <person name="Steffen K."/>
            <person name="Cardenas P."/>
        </authorList>
    </citation>
    <scope>NUCLEOTIDE SEQUENCE</scope>
</reference>
<dbReference type="PANTHER" id="PTHR43818">
    <property type="entry name" value="BCDNA.GH03377"/>
    <property type="match status" value="1"/>
</dbReference>
<dbReference type="GO" id="GO:0016491">
    <property type="term" value="F:oxidoreductase activity"/>
    <property type="evidence" value="ECO:0007669"/>
    <property type="project" value="UniProtKB-KW"/>
</dbReference>
<sequence>MDNLNVGIVGLGWVAGAHIEALKAVTGSDVTAICSRREHNESVLAETYGTPLKAYTDFDKMLADPDVHIIDICTPHPFHAEQAIAAAQAGKHLIIEKPICLTYEDAKAIRDAVKSTGVNVCVCFECRYSAHFTMIRSVIDNGLLGELHYAEVDYYHGIGPWYGQYEWNIKKDFGGSTLLTAGCHALDALLFFMDGNVEEVTSYHTQSTGAYFQPYEYKTTSVSLLKFEGGGKIGKVTSCVDCLQPYYFHIHLVGSEGSLLDNRIYSAKLQGMDKSRWSTLETSLIDSGDVSDHPYEPQFQAFIDSIRRNEPMPLTDFDTAFETHRVVFASDMSAEASGKTVKLSELD</sequence>
<dbReference type="Pfam" id="PF01408">
    <property type="entry name" value="GFO_IDH_MocA"/>
    <property type="match status" value="1"/>
</dbReference>
<dbReference type="InterPro" id="IPR050463">
    <property type="entry name" value="Gfo/Idh/MocA_oxidrdct_glycsds"/>
</dbReference>
<dbReference type="AlphaFoldDB" id="A0AA35RJQ0"/>
<feature type="domain" description="GFO/IDH/MocA-like oxidoreductase" evidence="4">
    <location>
        <begin position="133"/>
        <end position="259"/>
    </location>
</feature>
<dbReference type="InterPro" id="IPR036291">
    <property type="entry name" value="NAD(P)-bd_dom_sf"/>
</dbReference>
<evidence type="ECO:0000259" key="4">
    <source>
        <dbReference type="Pfam" id="PF22725"/>
    </source>
</evidence>
<organism evidence="5 6">
    <name type="scientific">Geodia barretti</name>
    <name type="common">Barrett's horny sponge</name>
    <dbReference type="NCBI Taxonomy" id="519541"/>
    <lineage>
        <taxon>Eukaryota</taxon>
        <taxon>Metazoa</taxon>
        <taxon>Porifera</taxon>
        <taxon>Demospongiae</taxon>
        <taxon>Heteroscleromorpha</taxon>
        <taxon>Tetractinellida</taxon>
        <taxon>Astrophorina</taxon>
        <taxon>Geodiidae</taxon>
        <taxon>Geodia</taxon>
    </lineage>
</organism>
<dbReference type="InterPro" id="IPR000683">
    <property type="entry name" value="Gfo/Idh/MocA-like_OxRdtase_N"/>
</dbReference>
<gene>
    <name evidence="5" type="ORF">GBAR_LOCUS7428</name>
</gene>
<feature type="domain" description="Gfo/Idh/MocA-like oxidoreductase N-terminal" evidence="3">
    <location>
        <begin position="4"/>
        <end position="122"/>
    </location>
</feature>
<dbReference type="Pfam" id="PF22725">
    <property type="entry name" value="GFO_IDH_MocA_C3"/>
    <property type="match status" value="1"/>
</dbReference>
<dbReference type="InterPro" id="IPR055170">
    <property type="entry name" value="GFO_IDH_MocA-like_dom"/>
</dbReference>
<evidence type="ECO:0000256" key="1">
    <source>
        <dbReference type="ARBA" id="ARBA00010928"/>
    </source>
</evidence>
<comment type="caution">
    <text evidence="5">The sequence shown here is derived from an EMBL/GenBank/DDBJ whole genome shotgun (WGS) entry which is preliminary data.</text>
</comment>
<keyword evidence="2" id="KW-0560">Oxidoreductase</keyword>
<dbReference type="GO" id="GO:0000166">
    <property type="term" value="F:nucleotide binding"/>
    <property type="evidence" value="ECO:0007669"/>
    <property type="project" value="InterPro"/>
</dbReference>
<evidence type="ECO:0000313" key="6">
    <source>
        <dbReference type="Proteomes" id="UP001174909"/>
    </source>
</evidence>
<accession>A0AA35RJQ0</accession>
<dbReference type="Gene3D" id="3.30.360.10">
    <property type="entry name" value="Dihydrodipicolinate Reductase, domain 2"/>
    <property type="match status" value="1"/>
</dbReference>
<evidence type="ECO:0000256" key="2">
    <source>
        <dbReference type="ARBA" id="ARBA00023002"/>
    </source>
</evidence>
<dbReference type="Gene3D" id="3.40.50.720">
    <property type="entry name" value="NAD(P)-binding Rossmann-like Domain"/>
    <property type="match status" value="1"/>
</dbReference>
<dbReference type="EMBL" id="CASHTH010001108">
    <property type="protein sequence ID" value="CAI8011526.1"/>
    <property type="molecule type" value="Genomic_DNA"/>
</dbReference>
<dbReference type="PANTHER" id="PTHR43818:SF11">
    <property type="entry name" value="BCDNA.GH03377"/>
    <property type="match status" value="1"/>
</dbReference>
<dbReference type="SUPFAM" id="SSF51735">
    <property type="entry name" value="NAD(P)-binding Rossmann-fold domains"/>
    <property type="match status" value="1"/>
</dbReference>